<evidence type="ECO:0000256" key="4">
    <source>
        <dbReference type="ARBA" id="ARBA00022676"/>
    </source>
</evidence>
<sequence>MENTTLVPRYKWGQSNIEVRITFESGLLEFEHSFDGDSVVQVKGKGKEGQQYAYSFQLFAGIAVDRCRIENVRGAICLRLKKTEEEEWPCLQKKGTLVPKVEGIDWDMMATTESDDEFEKSKNFDPRVDMEVIKNTPSFMTDSNAADEDSKLRHSSEKVDEKIVEARKEGKTWKLSYLSGLRFLFRDLLCPLDEWDLILTFVICFYVTVCPFTKVEESFNVQAVHDLIYEGFNFSNYDHHQFPGVVPRTFIGALLLGILSFPFTAAVKFMLLPKTVNLMVVRVMLGAANLMAAARIRRELARRFEGNSGMFFILITCTQFHINFYSSRTLPNTFALVLMQFAFAFFIRRQYMWSIRTTVIAGALFRSELALYLAFFYLVLVVQRKIKVFYPIMQGALVFFACLCVSILVDSFLWRRWVWPEGEVFFFNTVLNKSHEWGVMAWHWYFSNALPKSLLLSLPLALISFVRNKEVRELMLPSLLFLIAYSFLPHKELRFVFYVIPVFNAAAALEVSHLWKTLRKRWLAIEREKTMRKLEEAYPDEDKQKKKEKRKGKGEENEEGKEEKTKAKKPLPHLISFFQPYNLINVGIGYFLCLCVSCIFLYASSYNYFGATAVSTAHRVIGEDTRGVDRQMLNEEGVTLHIDAAAATTGVSRFCESSVTFLSYSKEEDLNEEEYVKFEYLINENATVSGFDVVEVIDGYKAMRVNTLKLGIIVIPLPHVEEEPKLYVHRRADLAERWSQIRATNEEGEEKTGVKGGANVTSEAHHGDDVQREGGVNESDTNEEL</sequence>
<evidence type="ECO:0000256" key="2">
    <source>
        <dbReference type="ARBA" id="ARBA00004922"/>
    </source>
</evidence>
<comment type="catalytic activity">
    <reaction evidence="11">
        <text>an alpha-D-Man-(1-&gt;2)-alpha-D-Man-(1-&gt;2)-alpha-D-Man-(1-&gt;3)-[alpha-D-Man-(1-&gt;2)-alpha-D-Man-(1-&gt;3)-alpha-D-Man-(1-&gt;6)]-beta-D-Man-(1-&gt;4)-beta-D-GlcNAc-(1-&gt;4)-alpha-D-GlcNAc-diphospho-di-trans,poly-cis-dolichol + a di-trans,poly-cis-dolichyl beta-D-mannosyl phosphate = an alpha-D-Man-(1-&gt;2)-alpha-D-Man-(1-&gt;2)-alpha-D-Man-(1-&gt;3)-[alpha-D-Man-(1-&gt;2)-alpha-D-Man-(1-&gt;3)-[alpha-D-Man-(1-&gt;6)]-alpha-D-Man-(1-&gt;6)]-beta-D-Man-(1-&gt;4)-beta-D-GlcNAc-(1-&gt;4)-alpha-D-GlcNAc-diphospho-di-trans,poly-cis-dolichol + a di-trans,poly-cis-dolichyl phosphate + H(+)</text>
        <dbReference type="Rhea" id="RHEA:29535"/>
        <dbReference type="Rhea" id="RHEA-COMP:19498"/>
        <dbReference type="Rhea" id="RHEA-COMP:19501"/>
        <dbReference type="Rhea" id="RHEA-COMP:19518"/>
        <dbReference type="Rhea" id="RHEA-COMP:19519"/>
        <dbReference type="ChEBI" id="CHEBI:15378"/>
        <dbReference type="ChEBI" id="CHEBI:57683"/>
        <dbReference type="ChEBI" id="CHEBI:58211"/>
        <dbReference type="ChEBI" id="CHEBI:132517"/>
        <dbReference type="ChEBI" id="CHEBI:132519"/>
        <dbReference type="EC" id="2.4.1.260"/>
    </reaction>
    <physiologicalReaction direction="left-to-right" evidence="11">
        <dbReference type="Rhea" id="RHEA:29536"/>
    </physiologicalReaction>
</comment>
<evidence type="ECO:0000256" key="3">
    <source>
        <dbReference type="ARBA" id="ARBA00007063"/>
    </source>
</evidence>
<dbReference type="Pfam" id="PF03901">
    <property type="entry name" value="Glyco_transf_22"/>
    <property type="match status" value="1"/>
</dbReference>
<feature type="region of interest" description="Disordered" evidence="13">
    <location>
        <begin position="742"/>
        <end position="785"/>
    </location>
</feature>
<comment type="pathway">
    <text evidence="2">Protein modification; protein glycosylation.</text>
</comment>
<dbReference type="GO" id="GO:0006487">
    <property type="term" value="P:protein N-linked glycosylation"/>
    <property type="evidence" value="ECO:0007669"/>
    <property type="project" value="TreeGrafter"/>
</dbReference>
<keyword evidence="8 12" id="KW-1133">Transmembrane helix</keyword>
<evidence type="ECO:0000256" key="5">
    <source>
        <dbReference type="ARBA" id="ARBA00022679"/>
    </source>
</evidence>
<comment type="subcellular location">
    <subcellularLocation>
        <location evidence="1 12">Endoplasmic reticulum membrane</location>
        <topology evidence="1 12">Multi-pass membrane protein</topology>
    </subcellularLocation>
</comment>
<evidence type="ECO:0000256" key="8">
    <source>
        <dbReference type="ARBA" id="ARBA00022989"/>
    </source>
</evidence>
<organism evidence="15">
    <name type="scientific">Palpitomonas bilix</name>
    <dbReference type="NCBI Taxonomy" id="652834"/>
    <lineage>
        <taxon>Eukaryota</taxon>
        <taxon>Eukaryota incertae sedis</taxon>
    </lineage>
</organism>
<proteinExistence type="inferred from homology"/>
<feature type="compositionally biased region" description="Basic and acidic residues" evidence="13">
    <location>
        <begin position="763"/>
        <end position="772"/>
    </location>
</feature>
<evidence type="ECO:0000256" key="12">
    <source>
        <dbReference type="RuleBase" id="RU363075"/>
    </source>
</evidence>
<keyword evidence="4 12" id="KW-0328">Glycosyltransferase</keyword>
<protein>
    <recommendedName>
        <fullName evidence="12">Mannosyltransferase</fullName>
        <ecNumber evidence="12">2.4.1.-</ecNumber>
    </recommendedName>
</protein>
<dbReference type="CDD" id="cd06463">
    <property type="entry name" value="p23_like"/>
    <property type="match status" value="1"/>
</dbReference>
<evidence type="ECO:0000256" key="6">
    <source>
        <dbReference type="ARBA" id="ARBA00022692"/>
    </source>
</evidence>
<dbReference type="InterPro" id="IPR007052">
    <property type="entry name" value="CS_dom"/>
</dbReference>
<dbReference type="GO" id="GO:0005789">
    <property type="term" value="C:endoplasmic reticulum membrane"/>
    <property type="evidence" value="ECO:0007669"/>
    <property type="project" value="UniProtKB-SubCell"/>
</dbReference>
<dbReference type="InterPro" id="IPR005599">
    <property type="entry name" value="GPI_mannosylTrfase"/>
</dbReference>
<name>A0A7S3LW66_9EUKA</name>
<evidence type="ECO:0000256" key="13">
    <source>
        <dbReference type="SAM" id="MobiDB-lite"/>
    </source>
</evidence>
<evidence type="ECO:0000256" key="9">
    <source>
        <dbReference type="ARBA" id="ARBA00023136"/>
    </source>
</evidence>
<evidence type="ECO:0000256" key="1">
    <source>
        <dbReference type="ARBA" id="ARBA00004477"/>
    </source>
</evidence>
<feature type="transmembrane region" description="Helical" evidence="12">
    <location>
        <begin position="250"/>
        <end position="270"/>
    </location>
</feature>
<feature type="transmembrane region" description="Helical" evidence="12">
    <location>
        <begin position="388"/>
        <end position="409"/>
    </location>
</feature>
<feature type="transmembrane region" description="Helical" evidence="12">
    <location>
        <begin position="495"/>
        <end position="515"/>
    </location>
</feature>
<feature type="compositionally biased region" description="Basic and acidic residues" evidence="13">
    <location>
        <begin position="536"/>
        <end position="545"/>
    </location>
</feature>
<evidence type="ECO:0000256" key="7">
    <source>
        <dbReference type="ARBA" id="ARBA00022824"/>
    </source>
</evidence>
<keyword evidence="9 12" id="KW-0472">Membrane</keyword>
<dbReference type="PROSITE" id="PS51203">
    <property type="entry name" value="CS"/>
    <property type="match status" value="1"/>
</dbReference>
<dbReference type="PANTHER" id="PTHR22760:SF1">
    <property type="entry name" value="DOL-P-MAN:MAN(7)GLCNAC(2)-PP-DOL ALPHA-1,6-MANNOSYLTRANSFERASE"/>
    <property type="match status" value="1"/>
</dbReference>
<gene>
    <name evidence="15" type="ORF">PBIL07802_LOCUS30128</name>
</gene>
<feature type="region of interest" description="Disordered" evidence="13">
    <location>
        <begin position="536"/>
        <end position="567"/>
    </location>
</feature>
<feature type="transmembrane region" description="Helical" evidence="12">
    <location>
        <begin position="306"/>
        <end position="324"/>
    </location>
</feature>
<dbReference type="EMBL" id="HBIB01045900">
    <property type="protein sequence ID" value="CAE0267782.1"/>
    <property type="molecule type" value="Transcribed_RNA"/>
</dbReference>
<evidence type="ECO:0000259" key="14">
    <source>
        <dbReference type="PROSITE" id="PS51203"/>
    </source>
</evidence>
<reference evidence="15" key="1">
    <citation type="submission" date="2021-01" db="EMBL/GenBank/DDBJ databases">
        <authorList>
            <person name="Corre E."/>
            <person name="Pelletier E."/>
            <person name="Niang G."/>
            <person name="Scheremetjew M."/>
            <person name="Finn R."/>
            <person name="Kale V."/>
            <person name="Holt S."/>
            <person name="Cochrane G."/>
            <person name="Meng A."/>
            <person name="Brown T."/>
            <person name="Cohen L."/>
        </authorList>
    </citation>
    <scope>NUCLEOTIDE SEQUENCE</scope>
    <source>
        <strain evidence="15">NIES-2562</strain>
    </source>
</reference>
<feature type="domain" description="CS" evidence="14">
    <location>
        <begin position="5"/>
        <end position="92"/>
    </location>
</feature>
<keyword evidence="7 12" id="KW-0256">Endoplasmic reticulum</keyword>
<evidence type="ECO:0000313" key="15">
    <source>
        <dbReference type="EMBL" id="CAE0267782.1"/>
    </source>
</evidence>
<feature type="transmembrane region" description="Helical" evidence="12">
    <location>
        <begin position="330"/>
        <end position="347"/>
    </location>
</feature>
<dbReference type="Gene3D" id="2.60.40.790">
    <property type="match status" value="1"/>
</dbReference>
<feature type="transmembrane region" description="Helical" evidence="12">
    <location>
        <begin position="359"/>
        <end position="382"/>
    </location>
</feature>
<dbReference type="AlphaFoldDB" id="A0A7S3LW66"/>
<evidence type="ECO:0000256" key="11">
    <source>
        <dbReference type="ARBA" id="ARBA00048899"/>
    </source>
</evidence>
<dbReference type="GO" id="GO:0052917">
    <property type="term" value="F:dol-P-Man:Man(7)GlcNAc(2)-PP-Dol alpha-1,6-mannosyltransferase activity"/>
    <property type="evidence" value="ECO:0007669"/>
    <property type="project" value="UniProtKB-EC"/>
</dbReference>
<comment type="similarity">
    <text evidence="3 12">Belongs to the glycosyltransferase 22 family.</text>
</comment>
<dbReference type="SUPFAM" id="SSF49764">
    <property type="entry name" value="HSP20-like chaperones"/>
    <property type="match status" value="1"/>
</dbReference>
<keyword evidence="5" id="KW-0808">Transferase</keyword>
<comment type="function">
    <text evidence="10">Mannosyltransferase that operates in the biosynthetic pathway of dolichol-linked oligosaccharides, the glycan precursors employed in protein asparagine (N)-glycosylation. The assembly of dolichol-linked oligosaccharides begins on the cytosolic side of the endoplasmic reticulum membrane and finishes in its lumen. The sequential addition of sugars to dolichol pyrophosphate produces dolichol-linked oligosaccharides containing fourteen sugars, including two GlcNAcs, nine mannoses and three glucoses. Once assembled, the oligosaccharide is transferred from the lipid to nascent proteins by oligosaccharyltransferases. In the lumen of the endoplasmic reticulum, adds the eighth mannose residue in an alpha-1,6 linkage onto Man(7)GlcNAc(2)-PP-dolichol to produce Man(8)GlcNAc(2)-PP-dolichol.</text>
</comment>
<dbReference type="PANTHER" id="PTHR22760">
    <property type="entry name" value="GLYCOSYLTRANSFERASE"/>
    <property type="match status" value="1"/>
</dbReference>
<keyword evidence="6 12" id="KW-0812">Transmembrane</keyword>
<dbReference type="EC" id="2.4.1.-" evidence="12"/>
<dbReference type="UniPathway" id="UPA00378"/>
<feature type="transmembrane region" description="Helical" evidence="12">
    <location>
        <begin position="583"/>
        <end position="603"/>
    </location>
</feature>
<dbReference type="InterPro" id="IPR008978">
    <property type="entry name" value="HSP20-like_chaperone"/>
</dbReference>
<accession>A0A7S3LW66</accession>
<evidence type="ECO:0000256" key="10">
    <source>
        <dbReference type="ARBA" id="ARBA00044721"/>
    </source>
</evidence>